<evidence type="ECO:0000256" key="3">
    <source>
        <dbReference type="ARBA" id="ARBA00022801"/>
    </source>
</evidence>
<sequence>MKTAANLTIKSVQAEAGHYVVQGLATTRDRDMALDIVEPLGAEVTLPLPLLLEHDRARPVGQVVQAQAAANGISFTAHIPKVQEAGIVRERIMEVVHSLMHGLLRGTSIGFQPLEDEPLPGGGRRFKRWRWFELSIVSVPCNPFAAVASVKSLEHGHPASRTAPARHSVPLLQRQGD</sequence>
<keyword evidence="3" id="KW-0378">Hydrolase</keyword>
<evidence type="ECO:0000259" key="5">
    <source>
        <dbReference type="Pfam" id="PF04586"/>
    </source>
</evidence>
<dbReference type="STRING" id="1527607.SAMN05428957_103285"/>
<keyword evidence="1" id="KW-1188">Viral release from host cell</keyword>
<dbReference type="GO" id="GO:0006508">
    <property type="term" value="P:proteolysis"/>
    <property type="evidence" value="ECO:0007669"/>
    <property type="project" value="UniProtKB-KW"/>
</dbReference>
<evidence type="ECO:0000256" key="1">
    <source>
        <dbReference type="ARBA" id="ARBA00022612"/>
    </source>
</evidence>
<organism evidence="6 7">
    <name type="scientific">Oryzisolibacter propanilivorax</name>
    <dbReference type="NCBI Taxonomy" id="1527607"/>
    <lineage>
        <taxon>Bacteria</taxon>
        <taxon>Pseudomonadati</taxon>
        <taxon>Pseudomonadota</taxon>
        <taxon>Betaproteobacteria</taxon>
        <taxon>Burkholderiales</taxon>
        <taxon>Comamonadaceae</taxon>
        <taxon>Oryzisolibacter</taxon>
    </lineage>
</organism>
<dbReference type="AlphaFoldDB" id="A0A1G9RHR8"/>
<accession>A0A1G9RHR8</accession>
<dbReference type="OrthoDB" id="9804926at2"/>
<evidence type="ECO:0000313" key="6">
    <source>
        <dbReference type="EMBL" id="SDM22786.1"/>
    </source>
</evidence>
<dbReference type="InterPro" id="IPR054613">
    <property type="entry name" value="Peptidase_S78_dom"/>
</dbReference>
<keyword evidence="7" id="KW-1185">Reference proteome</keyword>
<dbReference type="RefSeq" id="WP_091568228.1">
    <property type="nucleotide sequence ID" value="NZ_FNHP01000003.1"/>
</dbReference>
<dbReference type="EMBL" id="FNHP01000003">
    <property type="protein sequence ID" value="SDM22786.1"/>
    <property type="molecule type" value="Genomic_DNA"/>
</dbReference>
<name>A0A1G9RHR8_9BURK</name>
<evidence type="ECO:0000256" key="2">
    <source>
        <dbReference type="ARBA" id="ARBA00022670"/>
    </source>
</evidence>
<keyword evidence="2 6" id="KW-0645">Protease</keyword>
<dbReference type="Proteomes" id="UP000198552">
    <property type="component" value="Unassembled WGS sequence"/>
</dbReference>
<proteinExistence type="predicted"/>
<evidence type="ECO:0000256" key="4">
    <source>
        <dbReference type="SAM" id="MobiDB-lite"/>
    </source>
</evidence>
<feature type="domain" description="Prohead serine protease" evidence="5">
    <location>
        <begin position="48"/>
        <end position="155"/>
    </location>
</feature>
<reference evidence="7" key="1">
    <citation type="submission" date="2016-10" db="EMBL/GenBank/DDBJ databases">
        <authorList>
            <person name="Varghese N."/>
            <person name="Submissions S."/>
        </authorList>
    </citation>
    <scope>NUCLEOTIDE SEQUENCE [LARGE SCALE GENOMIC DNA]</scope>
    <source>
        <strain evidence="7">EPL6</strain>
    </source>
</reference>
<gene>
    <name evidence="6" type="ORF">SAMN05428957_103285</name>
</gene>
<dbReference type="SUPFAM" id="SSF50789">
    <property type="entry name" value="Herpes virus serine proteinase, assemblin"/>
    <property type="match status" value="1"/>
</dbReference>
<feature type="region of interest" description="Disordered" evidence="4">
    <location>
        <begin position="157"/>
        <end position="177"/>
    </location>
</feature>
<dbReference type="GO" id="GO:0008233">
    <property type="term" value="F:peptidase activity"/>
    <property type="evidence" value="ECO:0007669"/>
    <property type="project" value="UniProtKB-KW"/>
</dbReference>
<dbReference type="Pfam" id="PF04586">
    <property type="entry name" value="Peptidase_S78"/>
    <property type="match status" value="1"/>
</dbReference>
<protein>
    <submittedName>
        <fullName evidence="6">Prohead serine protease</fullName>
    </submittedName>
</protein>
<evidence type="ECO:0000313" key="7">
    <source>
        <dbReference type="Proteomes" id="UP000198552"/>
    </source>
</evidence>